<dbReference type="EMBL" id="LMZQ01000021">
    <property type="protein sequence ID" value="KRT14237.1"/>
    <property type="molecule type" value="Genomic_DNA"/>
</dbReference>
<evidence type="ECO:0000259" key="5">
    <source>
        <dbReference type="Pfam" id="PF04542"/>
    </source>
</evidence>
<dbReference type="Proteomes" id="UP000051950">
    <property type="component" value="Unassembled WGS sequence"/>
</dbReference>
<evidence type="ECO:0000313" key="8">
    <source>
        <dbReference type="Proteomes" id="UP000051950"/>
    </source>
</evidence>
<evidence type="ECO:0000259" key="6">
    <source>
        <dbReference type="Pfam" id="PF08281"/>
    </source>
</evidence>
<dbReference type="GO" id="GO:0006352">
    <property type="term" value="P:DNA-templated transcription initiation"/>
    <property type="evidence" value="ECO:0007669"/>
    <property type="project" value="InterPro"/>
</dbReference>
<keyword evidence="2" id="KW-0805">Transcription regulation</keyword>
<reference evidence="7 8" key="1">
    <citation type="submission" date="2015-11" db="EMBL/GenBank/DDBJ databases">
        <title>Sequence of Pedobacter ginsenosidimutans.</title>
        <authorList>
            <person name="Carson E."/>
            <person name="Keyser V."/>
            <person name="Newman J."/>
            <person name="Miller J."/>
        </authorList>
    </citation>
    <scope>NUCLEOTIDE SEQUENCE [LARGE SCALE GENOMIC DNA]</scope>
    <source>
        <strain evidence="7 8">KACC 14530</strain>
    </source>
</reference>
<dbReference type="CDD" id="cd06171">
    <property type="entry name" value="Sigma70_r4"/>
    <property type="match status" value="1"/>
</dbReference>
<feature type="domain" description="RNA polymerase sigma factor 70 region 4 type 2" evidence="6">
    <location>
        <begin position="118"/>
        <end position="167"/>
    </location>
</feature>
<dbReference type="SUPFAM" id="SSF88946">
    <property type="entry name" value="Sigma2 domain of RNA polymerase sigma factors"/>
    <property type="match status" value="1"/>
</dbReference>
<dbReference type="InterPro" id="IPR039425">
    <property type="entry name" value="RNA_pol_sigma-70-like"/>
</dbReference>
<dbReference type="GO" id="GO:0003677">
    <property type="term" value="F:DNA binding"/>
    <property type="evidence" value="ECO:0007669"/>
    <property type="project" value="InterPro"/>
</dbReference>
<dbReference type="Pfam" id="PF04542">
    <property type="entry name" value="Sigma70_r2"/>
    <property type="match status" value="1"/>
</dbReference>
<evidence type="ECO:0000256" key="2">
    <source>
        <dbReference type="ARBA" id="ARBA00023015"/>
    </source>
</evidence>
<dbReference type="OrthoDB" id="655312at2"/>
<name>A0A0T5VK85_9SPHI</name>
<comment type="caution">
    <text evidence="7">The sequence shown here is derived from an EMBL/GenBank/DDBJ whole genome shotgun (WGS) entry which is preliminary data.</text>
</comment>
<dbReference type="PANTHER" id="PTHR43133:SF46">
    <property type="entry name" value="RNA POLYMERASE SIGMA-70 FACTOR ECF SUBFAMILY"/>
    <property type="match status" value="1"/>
</dbReference>
<dbReference type="InterPro" id="IPR013325">
    <property type="entry name" value="RNA_pol_sigma_r2"/>
</dbReference>
<keyword evidence="8" id="KW-1185">Reference proteome</keyword>
<proteinExistence type="inferred from homology"/>
<dbReference type="AlphaFoldDB" id="A0A0T5VK85"/>
<accession>A0A0T5VK85</accession>
<comment type="similarity">
    <text evidence="1">Belongs to the sigma-70 factor family. ECF subfamily.</text>
</comment>
<evidence type="ECO:0000256" key="4">
    <source>
        <dbReference type="ARBA" id="ARBA00023163"/>
    </source>
</evidence>
<dbReference type="SUPFAM" id="SSF88659">
    <property type="entry name" value="Sigma3 and sigma4 domains of RNA polymerase sigma factors"/>
    <property type="match status" value="1"/>
</dbReference>
<dbReference type="InterPro" id="IPR013324">
    <property type="entry name" value="RNA_pol_sigma_r3/r4-like"/>
</dbReference>
<evidence type="ECO:0000256" key="1">
    <source>
        <dbReference type="ARBA" id="ARBA00010641"/>
    </source>
</evidence>
<dbReference type="GO" id="GO:0016987">
    <property type="term" value="F:sigma factor activity"/>
    <property type="evidence" value="ECO:0007669"/>
    <property type="project" value="UniProtKB-KW"/>
</dbReference>
<dbReference type="NCBIfam" id="TIGR02937">
    <property type="entry name" value="sigma70-ECF"/>
    <property type="match status" value="1"/>
</dbReference>
<dbReference type="Pfam" id="PF08281">
    <property type="entry name" value="Sigma70_r4_2"/>
    <property type="match status" value="1"/>
</dbReference>
<dbReference type="InterPro" id="IPR013249">
    <property type="entry name" value="RNA_pol_sigma70_r4_t2"/>
</dbReference>
<dbReference type="STRING" id="687842.ASU31_20420"/>
<dbReference type="InterPro" id="IPR007627">
    <property type="entry name" value="RNA_pol_sigma70_r2"/>
</dbReference>
<dbReference type="InterPro" id="IPR014284">
    <property type="entry name" value="RNA_pol_sigma-70_dom"/>
</dbReference>
<dbReference type="RefSeq" id="WP_057934116.1">
    <property type="nucleotide sequence ID" value="NZ_LMZQ01000021.1"/>
</dbReference>
<organism evidence="7 8">
    <name type="scientific">Pedobacter ginsenosidimutans</name>
    <dbReference type="NCBI Taxonomy" id="687842"/>
    <lineage>
        <taxon>Bacteria</taxon>
        <taxon>Pseudomonadati</taxon>
        <taxon>Bacteroidota</taxon>
        <taxon>Sphingobacteriia</taxon>
        <taxon>Sphingobacteriales</taxon>
        <taxon>Sphingobacteriaceae</taxon>
        <taxon>Pedobacter</taxon>
    </lineage>
</organism>
<dbReference type="Gene3D" id="1.10.1740.10">
    <property type="match status" value="1"/>
</dbReference>
<sequence length="195" mass="22643">MVKHQFHNDPLQDRATFDQIYTQYHKVVYANIFKLIKDHSIAEDILQDVFFALWENRAKLDPEQPVSAWLFVVSYNKSISSLRKKVKQAIQYVGSYDPFYSVAEEIFPDKRLVEAELNMLEEAINALSPQKQKVFRLCRFEGKSQKETAQILGLSIESVKDYLKQSKYFIKEYIVSRNPSGGVISISILVMLINL</sequence>
<dbReference type="InterPro" id="IPR036388">
    <property type="entry name" value="WH-like_DNA-bd_sf"/>
</dbReference>
<feature type="domain" description="RNA polymerase sigma-70 region 2" evidence="5">
    <location>
        <begin position="20"/>
        <end position="85"/>
    </location>
</feature>
<protein>
    <recommendedName>
        <fullName evidence="9">RNA polymerase subunit sigma-24</fullName>
    </recommendedName>
</protein>
<dbReference type="PANTHER" id="PTHR43133">
    <property type="entry name" value="RNA POLYMERASE ECF-TYPE SIGMA FACTO"/>
    <property type="match status" value="1"/>
</dbReference>
<evidence type="ECO:0008006" key="9">
    <source>
        <dbReference type="Google" id="ProtNLM"/>
    </source>
</evidence>
<evidence type="ECO:0000313" key="7">
    <source>
        <dbReference type="EMBL" id="KRT14237.1"/>
    </source>
</evidence>
<dbReference type="Gene3D" id="1.10.10.10">
    <property type="entry name" value="Winged helix-like DNA-binding domain superfamily/Winged helix DNA-binding domain"/>
    <property type="match status" value="1"/>
</dbReference>
<gene>
    <name evidence="7" type="ORF">ASU31_20420</name>
</gene>
<keyword evidence="4" id="KW-0804">Transcription</keyword>
<evidence type="ECO:0000256" key="3">
    <source>
        <dbReference type="ARBA" id="ARBA00023082"/>
    </source>
</evidence>
<keyword evidence="3" id="KW-0731">Sigma factor</keyword>